<dbReference type="FunCoup" id="A8Q4P5">
    <property type="interactions" value="258"/>
</dbReference>
<evidence type="ECO:0000259" key="2">
    <source>
        <dbReference type="PROSITE" id="PS50172"/>
    </source>
</evidence>
<dbReference type="GO" id="GO:0005634">
    <property type="term" value="C:nucleus"/>
    <property type="evidence" value="ECO:0007669"/>
    <property type="project" value="TreeGrafter"/>
</dbReference>
<feature type="compositionally biased region" description="Polar residues" evidence="1">
    <location>
        <begin position="600"/>
        <end position="612"/>
    </location>
</feature>
<dbReference type="VEuPathDB" id="FungiDB:MGL_2596"/>
<dbReference type="Pfam" id="PF16770">
    <property type="entry name" value="RTT107_BRCT_5"/>
    <property type="match status" value="1"/>
</dbReference>
<dbReference type="GO" id="GO:1990683">
    <property type="term" value="P:DNA double-strand break attachment to nuclear envelope"/>
    <property type="evidence" value="ECO:0007669"/>
    <property type="project" value="TreeGrafter"/>
</dbReference>
<dbReference type="SMART" id="SM00292">
    <property type="entry name" value="BRCT"/>
    <property type="match status" value="3"/>
</dbReference>
<feature type="region of interest" description="Disordered" evidence="1">
    <location>
        <begin position="411"/>
        <end position="641"/>
    </location>
</feature>
<feature type="region of interest" description="Disordered" evidence="1">
    <location>
        <begin position="344"/>
        <end position="399"/>
    </location>
</feature>
<dbReference type="PANTHER" id="PTHR47667">
    <property type="entry name" value="REGULATOR OF TY1 TRANSPOSITION PROTEIN 107"/>
    <property type="match status" value="1"/>
</dbReference>
<evidence type="ECO:0000313" key="3">
    <source>
        <dbReference type="EMBL" id="EDP43000.1"/>
    </source>
</evidence>
<dbReference type="EMBL" id="AAYY01000009">
    <property type="protein sequence ID" value="EDP43000.1"/>
    <property type="molecule type" value="Genomic_DNA"/>
</dbReference>
<feature type="compositionally biased region" description="Polar residues" evidence="1">
    <location>
        <begin position="575"/>
        <end position="590"/>
    </location>
</feature>
<gene>
    <name evidence="3" type="ORF">MGL_2596</name>
</gene>
<dbReference type="GO" id="GO:0006302">
    <property type="term" value="P:double-strand break repair"/>
    <property type="evidence" value="ECO:0007669"/>
    <property type="project" value="TreeGrafter"/>
</dbReference>
<proteinExistence type="predicted"/>
<feature type="compositionally biased region" description="Low complexity" evidence="1">
    <location>
        <begin position="358"/>
        <end position="367"/>
    </location>
</feature>
<feature type="compositionally biased region" description="Basic and acidic residues" evidence="1">
    <location>
        <begin position="464"/>
        <end position="501"/>
    </location>
</feature>
<sequence length="866" mass="93608">MLSSAVTSLGGGVRQTLCEEVTHVVATSRDSGKMMALELHTNLPIIAVAPHWINDSYSVRRLLPLDGYVFDMRTPGALPPCLCAPPPMSPTSKEFSGSAPVSLLSEQVPPHHDDHTVLAGKTVLLARDIHGGTLESLPHLHSVRDRIVQAGGQCAPILKSDASPAQVRAAVQSADIVVARHRESVECIQALRHDKVVGTLGWLVKVLSSGRLTSPRDRILHFPYPHTPVAGFPSLTITITNYRGTARTYLKELIAKMGGIFTPEMCQTSSICVALDLHGEKVTKAREWNIPIVNHIWLENCFATWKNQNLAQRSFITFPGAAQLTAVLGQVGVSDESIAPFMTMDSPSMDDSGPIDTHSNSVSHSVVQNTPSRVPERVLGAAPESSWSDSTDMSHGNDDTHRAIATSITALTAPTAPSAPTDAAADATHQDVGPLDSARSFKAEPESIEQAGAEARHTASSMVSDERREEAIQSVSERDPPPAPEARQESAHVDESKRILEPYETTTGPEPREDSLHVHVPTSGFDESSPRHSASSEEASGSGPEAHDQASKPGSSTPLSVQERASTDAHVEQMVESNVSERSGSASPVTNEPAEMASPSVHTHPSSRSASTPMEADSERTAAPSHRKRATVSKATAPLKRARASSPANIVVATTSVDLSATEQRTLQALGIQRTDDMSKATHLVAKNLTRTEKMLCAIARGLYIVGMSWIRDMTRKQTLIDASSYTLRDKDKEKQWSMSLADVLERSRQAPSSLLRGHTFYVSKHVQPSREILRHVMEAAGAHVEYVTAKTNADVLAMDQVHVIGSRSDQATLSSLRAQHEKRHSSKDPTAPVPWRVYTPELVLSGILRQHVDWSATYELSATES</sequence>
<dbReference type="GeneID" id="5854519"/>
<feature type="compositionally biased region" description="Polar residues" evidence="1">
    <location>
        <begin position="385"/>
        <end position="394"/>
    </location>
</feature>
<feature type="domain" description="BRCT" evidence="2">
    <location>
        <begin position="1"/>
        <end position="70"/>
    </location>
</feature>
<dbReference type="Pfam" id="PF12738">
    <property type="entry name" value="PTCB-BRCT"/>
    <property type="match status" value="1"/>
</dbReference>
<dbReference type="STRING" id="425265.A8Q4P5"/>
<dbReference type="CDD" id="cd18432">
    <property type="entry name" value="BRCT_PAXIP1_rpt6_like"/>
    <property type="match status" value="1"/>
</dbReference>
<dbReference type="OrthoDB" id="342264at2759"/>
<dbReference type="RefSeq" id="XP_001730214.1">
    <property type="nucleotide sequence ID" value="XM_001730162.1"/>
</dbReference>
<dbReference type="InterPro" id="IPR053036">
    <property type="entry name" value="CellCycle_DNARepair_Reg"/>
</dbReference>
<accession>A8Q4P5</accession>
<dbReference type="PANTHER" id="PTHR47667:SF1">
    <property type="entry name" value="REGULATOR OF TY1 TRANSPOSITION PROTEIN 107"/>
    <property type="match status" value="1"/>
</dbReference>
<dbReference type="GO" id="GO:0035361">
    <property type="term" value="C:Cul8-RING ubiquitin ligase complex"/>
    <property type="evidence" value="ECO:0007669"/>
    <property type="project" value="TreeGrafter"/>
</dbReference>
<dbReference type="InterPro" id="IPR001357">
    <property type="entry name" value="BRCT_dom"/>
</dbReference>
<evidence type="ECO:0000256" key="1">
    <source>
        <dbReference type="SAM" id="MobiDB-lite"/>
    </source>
</evidence>
<dbReference type="InParanoid" id="A8Q4P5"/>
<protein>
    <recommendedName>
        <fullName evidence="2">BRCT domain-containing protein</fullName>
    </recommendedName>
</protein>
<dbReference type="KEGG" id="mgl:MGL_2596"/>
<feature type="compositionally biased region" description="Polar residues" evidence="1">
    <location>
        <begin position="552"/>
        <end position="564"/>
    </location>
</feature>
<dbReference type="AlphaFoldDB" id="A8Q4P5"/>
<dbReference type="Pfam" id="PF16589">
    <property type="entry name" value="BRCT_2"/>
    <property type="match status" value="1"/>
</dbReference>
<organism evidence="3 4">
    <name type="scientific">Malassezia globosa (strain ATCC MYA-4612 / CBS 7966)</name>
    <name type="common">Dandruff-associated fungus</name>
    <dbReference type="NCBI Taxonomy" id="425265"/>
    <lineage>
        <taxon>Eukaryota</taxon>
        <taxon>Fungi</taxon>
        <taxon>Dikarya</taxon>
        <taxon>Basidiomycota</taxon>
        <taxon>Ustilaginomycotina</taxon>
        <taxon>Malasseziomycetes</taxon>
        <taxon>Malasseziales</taxon>
        <taxon>Malasseziaceae</taxon>
        <taxon>Malassezia</taxon>
    </lineage>
</organism>
<feature type="domain" description="BRCT" evidence="2">
    <location>
        <begin position="232"/>
        <end position="302"/>
    </location>
</feature>
<dbReference type="Gene3D" id="3.40.50.10190">
    <property type="entry name" value="BRCT domain"/>
    <property type="match status" value="4"/>
</dbReference>
<dbReference type="InterPro" id="IPR036420">
    <property type="entry name" value="BRCT_dom_sf"/>
</dbReference>
<feature type="compositionally biased region" description="Low complexity" evidence="1">
    <location>
        <begin position="411"/>
        <end position="427"/>
    </location>
</feature>
<dbReference type="Proteomes" id="UP000008837">
    <property type="component" value="Unassembled WGS sequence"/>
</dbReference>
<dbReference type="OMA" id="THIICSE"/>
<evidence type="ECO:0000313" key="4">
    <source>
        <dbReference type="Proteomes" id="UP000008837"/>
    </source>
</evidence>
<reference evidence="3 4" key="1">
    <citation type="journal article" date="2007" name="Proc. Natl. Acad. Sci. U.S.A.">
        <title>Dandruff-associated Malassezia genomes reveal convergent and divergent virulence traits shared with plant and human fungal pathogens.</title>
        <authorList>
            <person name="Xu J."/>
            <person name="Saunders C.W."/>
            <person name="Hu P."/>
            <person name="Grant R.A."/>
            <person name="Boekhout T."/>
            <person name="Kuramae E.E."/>
            <person name="Kronstad J.W."/>
            <person name="Deangelis Y.M."/>
            <person name="Reeder N.L."/>
            <person name="Johnstone K.R."/>
            <person name="Leland M."/>
            <person name="Fieno A.M."/>
            <person name="Begley W.M."/>
            <person name="Sun Y."/>
            <person name="Lacey M.P."/>
            <person name="Chaudhary T."/>
            <person name="Keough T."/>
            <person name="Chu L."/>
            <person name="Sears R."/>
            <person name="Yuan B."/>
            <person name="Dawson T.L.Jr."/>
        </authorList>
    </citation>
    <scope>NUCLEOTIDE SEQUENCE [LARGE SCALE GENOMIC DNA]</scope>
    <source>
        <strain evidence="4">ATCC MYA-4612 / CBS 7966</strain>
    </source>
</reference>
<keyword evidence="4" id="KW-1185">Reference proteome</keyword>
<feature type="domain" description="BRCT" evidence="2">
    <location>
        <begin position="664"/>
        <end position="728"/>
    </location>
</feature>
<comment type="caution">
    <text evidence="3">The sequence shown here is derived from an EMBL/GenBank/DDBJ whole genome shotgun (WGS) entry which is preliminary data.</text>
</comment>
<dbReference type="SUPFAM" id="SSF52113">
    <property type="entry name" value="BRCT domain"/>
    <property type="match status" value="3"/>
</dbReference>
<dbReference type="CDD" id="cd00027">
    <property type="entry name" value="BRCT"/>
    <property type="match status" value="1"/>
</dbReference>
<dbReference type="PROSITE" id="PS50172">
    <property type="entry name" value="BRCT"/>
    <property type="match status" value="3"/>
</dbReference>
<name>A8Q4P5_MALGO</name>